<dbReference type="OrthoDB" id="165863at2157"/>
<accession>A0A7D5L7Z2</accession>
<keyword evidence="4" id="KW-1185">Reference proteome</keyword>
<evidence type="ECO:0000313" key="3">
    <source>
        <dbReference type="EMBL" id="QLG60253.1"/>
    </source>
</evidence>
<dbReference type="EMBL" id="CP058579">
    <property type="protein sequence ID" value="QLG60253.1"/>
    <property type="molecule type" value="Genomic_DNA"/>
</dbReference>
<dbReference type="GeneID" id="56035814"/>
<dbReference type="Gene3D" id="3.30.530.20">
    <property type="match status" value="1"/>
</dbReference>
<proteinExistence type="inferred from homology"/>
<dbReference type="InterPro" id="IPR013538">
    <property type="entry name" value="ASHA1/2-like_C"/>
</dbReference>
<organism evidence="3 4">
    <name type="scientific">Halorarum salinum</name>
    <dbReference type="NCBI Taxonomy" id="2743089"/>
    <lineage>
        <taxon>Archaea</taxon>
        <taxon>Methanobacteriati</taxon>
        <taxon>Methanobacteriota</taxon>
        <taxon>Stenosarchaea group</taxon>
        <taxon>Halobacteria</taxon>
        <taxon>Halobacteriales</taxon>
        <taxon>Haloferacaceae</taxon>
        <taxon>Halorarum</taxon>
    </lineage>
</organism>
<dbReference type="InterPro" id="IPR023393">
    <property type="entry name" value="START-like_dom_sf"/>
</dbReference>
<dbReference type="AlphaFoldDB" id="A0A7D5L7Z2"/>
<comment type="similarity">
    <text evidence="1">Belongs to the AHA1 family.</text>
</comment>
<evidence type="ECO:0000256" key="1">
    <source>
        <dbReference type="ARBA" id="ARBA00006817"/>
    </source>
</evidence>
<dbReference type="RefSeq" id="WP_179266839.1">
    <property type="nucleotide sequence ID" value="NZ_CP058579.1"/>
</dbReference>
<dbReference type="Proteomes" id="UP000509626">
    <property type="component" value="Chromosome"/>
</dbReference>
<name>A0A7D5L7Z2_9EURY</name>
<feature type="domain" description="Activator of Hsp90 ATPase homologue 1/2-like C-terminal" evidence="2">
    <location>
        <begin position="25"/>
        <end position="157"/>
    </location>
</feature>
<evidence type="ECO:0000313" key="4">
    <source>
        <dbReference type="Proteomes" id="UP000509626"/>
    </source>
</evidence>
<reference evidence="3 4" key="1">
    <citation type="submission" date="2020-06" db="EMBL/GenBank/DDBJ databases">
        <title>NJ-3-1, isolated from saline soil.</title>
        <authorList>
            <person name="Cui H.L."/>
            <person name="Shi X."/>
        </authorList>
    </citation>
    <scope>NUCLEOTIDE SEQUENCE [LARGE SCALE GENOMIC DNA]</scope>
    <source>
        <strain evidence="3 4">NJ-3-1</strain>
    </source>
</reference>
<protein>
    <submittedName>
        <fullName evidence="3">SRPBCC domain-containing protein</fullName>
    </submittedName>
</protein>
<sequence length="165" mass="19025">MIDDELDDQSIEGETTELRLTRTFDASRERVWDAWTDPEQVAKWWGPERFTTTIHEMDVRPGGVWRFVMHDPDGIDHHNTFPYDDVVEFQRLVYTHPGEADRPHFQAMVNLDDGATGGTELAFRMVFDTVTARETLEEHGGVEAARQTLDRLARHLEDRANGEEA</sequence>
<dbReference type="SUPFAM" id="SSF55961">
    <property type="entry name" value="Bet v1-like"/>
    <property type="match status" value="1"/>
</dbReference>
<dbReference type="KEGG" id="halu:HUG12_00105"/>
<evidence type="ECO:0000259" key="2">
    <source>
        <dbReference type="Pfam" id="PF08327"/>
    </source>
</evidence>
<gene>
    <name evidence="3" type="ORF">HUG12_00105</name>
</gene>
<dbReference type="Pfam" id="PF08327">
    <property type="entry name" value="AHSA1"/>
    <property type="match status" value="1"/>
</dbReference>